<evidence type="ECO:0000313" key="1">
    <source>
        <dbReference type="EMBL" id="CAK8687341.1"/>
    </source>
</evidence>
<dbReference type="InterPro" id="IPR032675">
    <property type="entry name" value="LRR_dom_sf"/>
</dbReference>
<comment type="caution">
    <text evidence="1">The sequence shown here is derived from an EMBL/GenBank/DDBJ whole genome shotgun (WGS) entry which is preliminary data.</text>
</comment>
<organism evidence="1 2">
    <name type="scientific">Clavelina lepadiformis</name>
    <name type="common">Light-bulb sea squirt</name>
    <name type="synonym">Ascidia lepadiformis</name>
    <dbReference type="NCBI Taxonomy" id="159417"/>
    <lineage>
        <taxon>Eukaryota</taxon>
        <taxon>Metazoa</taxon>
        <taxon>Chordata</taxon>
        <taxon>Tunicata</taxon>
        <taxon>Ascidiacea</taxon>
        <taxon>Aplousobranchia</taxon>
        <taxon>Clavelinidae</taxon>
        <taxon>Clavelina</taxon>
    </lineage>
</organism>
<protein>
    <submittedName>
        <fullName evidence="1">Uncharacterized protein</fullName>
    </submittedName>
</protein>
<proteinExistence type="predicted"/>
<evidence type="ECO:0000313" key="2">
    <source>
        <dbReference type="Proteomes" id="UP001642483"/>
    </source>
</evidence>
<dbReference type="EMBL" id="CAWYQH010000104">
    <property type="protein sequence ID" value="CAK8687341.1"/>
    <property type="molecule type" value="Genomic_DNA"/>
</dbReference>
<dbReference type="SUPFAM" id="SSF52047">
    <property type="entry name" value="RNI-like"/>
    <property type="match status" value="1"/>
</dbReference>
<keyword evidence="2" id="KW-1185">Reference proteome</keyword>
<accession>A0ABP0G695</accession>
<dbReference type="Gene3D" id="3.80.10.10">
    <property type="entry name" value="Ribonuclease Inhibitor"/>
    <property type="match status" value="1"/>
</dbReference>
<sequence length="283" mass="33647">MRMEERMRHIYRMARTKAMCKRDIVGSPCMRSQDVQLQIQLADKLRWWKEYCKKLLNEENLWDITLKPKENVGPVKEITVQEVRRAMYKMKIDIAEKRRIWIEELKSQLVHFEKLHWDDWDDEDDQRRYISLLCDLNESSDMELFNMASLHFPTEMNLYGLTLSSSEAAIFCDVLRKQQKELKELDLRFCFSPGDVERLISAISEMPGKVKALDISYNIIKDIPGPEFFAKIEQVLWMSGCFEVGRFPEIQLVLDQLHDSRLEVYVGWDDEGNRVYLTPRNHC</sequence>
<reference evidence="1 2" key="1">
    <citation type="submission" date="2024-02" db="EMBL/GenBank/DDBJ databases">
        <authorList>
            <person name="Daric V."/>
            <person name="Darras S."/>
        </authorList>
    </citation>
    <scope>NUCLEOTIDE SEQUENCE [LARGE SCALE GENOMIC DNA]</scope>
</reference>
<name>A0ABP0G695_CLALP</name>
<gene>
    <name evidence="1" type="ORF">CVLEPA_LOCUS19417</name>
</gene>
<dbReference type="Proteomes" id="UP001642483">
    <property type="component" value="Unassembled WGS sequence"/>
</dbReference>